<gene>
    <name evidence="2" type="primary">pdeM</name>
    <name evidence="2" type="ORF">RLT85_06070</name>
</gene>
<dbReference type="EMBL" id="JAVRBG010000004">
    <property type="protein sequence ID" value="MDT0294194.1"/>
    <property type="molecule type" value="Genomic_DNA"/>
</dbReference>
<dbReference type="Pfam" id="PF00149">
    <property type="entry name" value="Metallophos"/>
    <property type="match status" value="1"/>
</dbReference>
<dbReference type="PANTHER" id="PTHR39323">
    <property type="entry name" value="BLR1149 PROTEIN"/>
    <property type="match status" value="1"/>
</dbReference>
<protein>
    <submittedName>
        <fullName evidence="2">Ligase-associated DNA damage response endonuclease PdeM</fullName>
        <ecNumber evidence="2">3.1.-.-</ecNumber>
    </submittedName>
</protein>
<evidence type="ECO:0000313" key="2">
    <source>
        <dbReference type="EMBL" id="MDT0294194.1"/>
    </source>
</evidence>
<proteinExistence type="predicted"/>
<dbReference type="SUPFAM" id="SSF56300">
    <property type="entry name" value="Metallo-dependent phosphatases"/>
    <property type="match status" value="1"/>
</dbReference>
<keyword evidence="2" id="KW-0378">Hydrolase</keyword>
<dbReference type="Gene3D" id="3.60.21.10">
    <property type="match status" value="1"/>
</dbReference>
<dbReference type="Proteomes" id="UP001182991">
    <property type="component" value="Unassembled WGS sequence"/>
</dbReference>
<evidence type="ECO:0000313" key="3">
    <source>
        <dbReference type="Proteomes" id="UP001182991"/>
    </source>
</evidence>
<feature type="domain" description="Calcineurin-like phosphoesterase" evidence="1">
    <location>
        <begin position="24"/>
        <end position="128"/>
    </location>
</feature>
<dbReference type="InterPro" id="IPR024173">
    <property type="entry name" value="Pesterase_MJ0037-like"/>
</dbReference>
<dbReference type="NCBIfam" id="TIGR04123">
    <property type="entry name" value="P_estr_lig_assc"/>
    <property type="match status" value="1"/>
</dbReference>
<dbReference type="InterPro" id="IPR004843">
    <property type="entry name" value="Calcineurin-like_PHP"/>
</dbReference>
<sequence>MRVNLQQENFIFDPSGVAFWESKRILLIADVHLGKIAHFRKHGSAVPQKAILNNFVQLKKVVDAYAPKKIYFLGDLFHSAFNMEFAYFKTWVQEQQADLVLVVGNHDIISPLHFENLGIVIKKEVCLEKFLLTHHPEEREGFLNICGHIHPGFRLRGMGRQHEKLACFFKSKHQLILPAFGTFTGKYLLQASKDDQIYVCTKTEVIPIPQKL</sequence>
<dbReference type="PANTHER" id="PTHR39323:SF1">
    <property type="entry name" value="BLR1149 PROTEIN"/>
    <property type="match status" value="1"/>
</dbReference>
<dbReference type="GO" id="GO:0016787">
    <property type="term" value="F:hydrolase activity"/>
    <property type="evidence" value="ECO:0007669"/>
    <property type="project" value="UniProtKB-KW"/>
</dbReference>
<dbReference type="EC" id="3.1.-.-" evidence="2"/>
<organism evidence="2 3">
    <name type="scientific">Mesonia ostreae</name>
    <dbReference type="NCBI Taxonomy" id="861110"/>
    <lineage>
        <taxon>Bacteria</taxon>
        <taxon>Pseudomonadati</taxon>
        <taxon>Bacteroidota</taxon>
        <taxon>Flavobacteriia</taxon>
        <taxon>Flavobacteriales</taxon>
        <taxon>Flavobacteriaceae</taxon>
        <taxon>Mesonia</taxon>
    </lineage>
</organism>
<name>A0ABU2KHM7_9FLAO</name>
<dbReference type="InterPro" id="IPR029052">
    <property type="entry name" value="Metallo-depent_PP-like"/>
</dbReference>
<keyword evidence="2" id="KW-0540">Nuclease</keyword>
<comment type="caution">
    <text evidence="2">The sequence shown here is derived from an EMBL/GenBank/DDBJ whole genome shotgun (WGS) entry which is preliminary data.</text>
</comment>
<evidence type="ECO:0000259" key="1">
    <source>
        <dbReference type="Pfam" id="PF00149"/>
    </source>
</evidence>
<keyword evidence="2" id="KW-0436">Ligase</keyword>
<dbReference type="GO" id="GO:0016874">
    <property type="term" value="F:ligase activity"/>
    <property type="evidence" value="ECO:0007669"/>
    <property type="project" value="UniProtKB-KW"/>
</dbReference>
<dbReference type="RefSeq" id="WP_311401142.1">
    <property type="nucleotide sequence ID" value="NZ_JAVRBG010000004.1"/>
</dbReference>
<keyword evidence="2" id="KW-0255">Endonuclease</keyword>
<dbReference type="GO" id="GO:0004519">
    <property type="term" value="F:endonuclease activity"/>
    <property type="evidence" value="ECO:0007669"/>
    <property type="project" value="UniProtKB-KW"/>
</dbReference>
<reference evidence="3" key="1">
    <citation type="submission" date="2023-07" db="EMBL/GenBank/DDBJ databases">
        <title>Isolating and identifying novel microbial strains from the Mariana Trench.</title>
        <authorList>
            <person name="Fu H."/>
        </authorList>
    </citation>
    <scope>NUCLEOTIDE SEQUENCE [LARGE SCALE GENOMIC DNA]</scope>
    <source>
        <strain evidence="3">T-y2</strain>
    </source>
</reference>
<dbReference type="PIRSF" id="PIRSF000887">
    <property type="entry name" value="Pesterase_MJ0037"/>
    <property type="match status" value="1"/>
</dbReference>
<keyword evidence="3" id="KW-1185">Reference proteome</keyword>
<accession>A0ABU2KHM7</accession>
<dbReference type="InterPro" id="IPR026336">
    <property type="entry name" value="PdeM-like"/>
</dbReference>